<dbReference type="Proteomes" id="UP000070065">
    <property type="component" value="Unassembled WGS sequence"/>
</dbReference>
<evidence type="ECO:0000313" key="2">
    <source>
        <dbReference type="Proteomes" id="UP000070065"/>
    </source>
</evidence>
<reference evidence="1 2" key="1">
    <citation type="submission" date="2016-01" db="EMBL/GenBank/DDBJ databases">
        <authorList>
            <person name="Oliw E.H."/>
        </authorList>
    </citation>
    <scope>NUCLEOTIDE SEQUENCE [LARGE SCALE GENOMIC DNA]</scope>
    <source>
        <strain evidence="1 2">CMW7705B</strain>
    </source>
</reference>
<comment type="caution">
    <text evidence="1">The sequence shown here is derived from an EMBL/GenBank/DDBJ whole genome shotgun (WGS) entry which is preliminary data.</text>
</comment>
<organism evidence="1 2">
    <name type="scientific">Streptococcus mitis</name>
    <dbReference type="NCBI Taxonomy" id="28037"/>
    <lineage>
        <taxon>Bacteria</taxon>
        <taxon>Bacillati</taxon>
        <taxon>Bacillota</taxon>
        <taxon>Bacilli</taxon>
        <taxon>Lactobacillales</taxon>
        <taxon>Streptococcaceae</taxon>
        <taxon>Streptococcus</taxon>
        <taxon>Streptococcus mitis group</taxon>
    </lineage>
</organism>
<evidence type="ECO:0000313" key="1">
    <source>
        <dbReference type="EMBL" id="KXA63034.1"/>
    </source>
</evidence>
<dbReference type="Gene3D" id="1.20.1660.10">
    <property type="entry name" value="Hypothetical protein (EF3068)"/>
    <property type="match status" value="1"/>
</dbReference>
<sequence length="221" mass="26247">MSLTDLLVELEAAKDSKKAGPMEAYMRHQFFFLGIAAPERNALYKKYFPKAKKTKIIDWNFVDTCWRKEPREYQYVAANYLKAMQSYLTENDLPKLERLVVTKSWWDTVDILDRVVGSLVYEKQELEKIILQWSLSDNIWLRRVAIDHQLLRKEKTNVQLLEKILLHNLNQTEFFINKAIGWALRDYSKTNPAWVACFIEKNKERMTELTIKEASKYLSHH</sequence>
<dbReference type="Pfam" id="PF08713">
    <property type="entry name" value="DNA_alkylation"/>
    <property type="match status" value="1"/>
</dbReference>
<dbReference type="RefSeq" id="WP_060805225.1">
    <property type="nucleotide sequence ID" value="NZ_JAJNSD010000016.1"/>
</dbReference>
<accession>A0A133S3F9</accession>
<dbReference type="SUPFAM" id="SSF48371">
    <property type="entry name" value="ARM repeat"/>
    <property type="match status" value="1"/>
</dbReference>
<dbReference type="Gene3D" id="1.25.40.290">
    <property type="entry name" value="ARM repeat domains"/>
    <property type="match status" value="1"/>
</dbReference>
<dbReference type="InterPro" id="IPR016024">
    <property type="entry name" value="ARM-type_fold"/>
</dbReference>
<proteinExistence type="predicted"/>
<gene>
    <name evidence="1" type="ORF">HMPREF3228_00134</name>
</gene>
<protein>
    <submittedName>
        <fullName evidence="1">DNA alkylation repair enzyme</fullName>
    </submittedName>
</protein>
<dbReference type="EMBL" id="LRQR01000006">
    <property type="protein sequence ID" value="KXA63034.1"/>
    <property type="molecule type" value="Genomic_DNA"/>
</dbReference>
<dbReference type="CDD" id="cd07064">
    <property type="entry name" value="AlkD_like_1"/>
    <property type="match status" value="1"/>
</dbReference>
<dbReference type="PATRIC" id="fig|28037.231.peg.135"/>
<dbReference type="InterPro" id="IPR014825">
    <property type="entry name" value="DNA_alkylation"/>
</dbReference>
<dbReference type="AlphaFoldDB" id="A0A133S3F9"/>
<dbReference type="PANTHER" id="PTHR34070:SF1">
    <property type="entry name" value="DNA ALKYLATION REPAIR PROTEIN"/>
    <property type="match status" value="1"/>
</dbReference>
<name>A0A133S3F9_STRMT</name>
<dbReference type="PANTHER" id="PTHR34070">
    <property type="entry name" value="ARMADILLO-TYPE FOLD"/>
    <property type="match status" value="1"/>
</dbReference>